<dbReference type="HOGENOM" id="CLU_1666208_0_0_4"/>
<feature type="domain" description="Transposase IS4-like" evidence="1">
    <location>
        <begin position="61"/>
        <end position="127"/>
    </location>
</feature>
<protein>
    <submittedName>
        <fullName evidence="2">Transposase</fullName>
    </submittedName>
</protein>
<evidence type="ECO:0000313" key="3">
    <source>
        <dbReference type="Proteomes" id="UP000017184"/>
    </source>
</evidence>
<organism evidence="2 3">
    <name type="scientific">Candidatus Symbiobacter mobilis CR</name>
    <dbReference type="NCBI Taxonomy" id="946483"/>
    <lineage>
        <taxon>Bacteria</taxon>
        <taxon>Pseudomonadati</taxon>
        <taxon>Pseudomonadota</taxon>
        <taxon>Betaproteobacteria</taxon>
        <taxon>Burkholderiales</taxon>
        <taxon>Comamonadaceae</taxon>
    </lineage>
</organism>
<dbReference type="Pfam" id="PF01609">
    <property type="entry name" value="DDE_Tnp_1"/>
    <property type="match status" value="1"/>
</dbReference>
<dbReference type="SUPFAM" id="SSF53098">
    <property type="entry name" value="Ribonuclease H-like"/>
    <property type="match status" value="1"/>
</dbReference>
<dbReference type="Gene3D" id="3.90.350.10">
    <property type="entry name" value="Transposase Inhibitor Protein From Tn5, Chain A, domain 1"/>
    <property type="match status" value="1"/>
</dbReference>
<sequence>MHPCWSRQTATFAATHFGSERNLPDGAYLSHVYPSAKDRQHKTRGIEVRVIEYALEEIADAEPNYRLITNWLDEQEAPAEELTALHHQRWTIEQTFDGMKTHLAERAVTLRSKRPQLVLQELYALLIVHAAIRRMMTQAAAASAQAAQDLSFFIIRAC</sequence>
<name>U5N8K8_9BURK</name>
<accession>U5N8K8</accession>
<dbReference type="OrthoDB" id="9796012at2"/>
<dbReference type="EMBL" id="CP004885">
    <property type="protein sequence ID" value="AGX87742.1"/>
    <property type="molecule type" value="Genomic_DNA"/>
</dbReference>
<dbReference type="KEGG" id="cbx:Cenrod_1657"/>
<evidence type="ECO:0000259" key="1">
    <source>
        <dbReference type="Pfam" id="PF01609"/>
    </source>
</evidence>
<dbReference type="InterPro" id="IPR012337">
    <property type="entry name" value="RNaseH-like_sf"/>
</dbReference>
<dbReference type="GO" id="GO:0004803">
    <property type="term" value="F:transposase activity"/>
    <property type="evidence" value="ECO:0007669"/>
    <property type="project" value="InterPro"/>
</dbReference>
<reference evidence="2 3" key="1">
    <citation type="journal article" date="2013" name="Genome Biol.">
        <title>Genomic analysis reveals key aspects of prokaryotic symbiosis in the phototrophic consortium "Chlorochromatium aggregatum".</title>
        <authorList>
            <person name="Liu Z."/>
            <person name="Muller J."/>
            <person name="Li T."/>
            <person name="Alvey R.M."/>
            <person name="Vogl K."/>
            <person name="Frigaard N.U."/>
            <person name="Rockwell N.C."/>
            <person name="Boyd E.S."/>
            <person name="Tomsho L.P."/>
            <person name="Schuster S.C."/>
            <person name="Henke P."/>
            <person name="Rohde M."/>
            <person name="Overmann J."/>
            <person name="Bryant D.A."/>
        </authorList>
    </citation>
    <scope>NUCLEOTIDE SEQUENCE [LARGE SCALE GENOMIC DNA]</scope>
    <source>
        <strain evidence="2">CR</strain>
    </source>
</reference>
<dbReference type="InterPro" id="IPR002559">
    <property type="entry name" value="Transposase_11"/>
</dbReference>
<proteinExistence type="predicted"/>
<dbReference type="GO" id="GO:0006313">
    <property type="term" value="P:DNA transposition"/>
    <property type="evidence" value="ECO:0007669"/>
    <property type="project" value="InterPro"/>
</dbReference>
<dbReference type="GO" id="GO:0003677">
    <property type="term" value="F:DNA binding"/>
    <property type="evidence" value="ECO:0007669"/>
    <property type="project" value="InterPro"/>
</dbReference>
<dbReference type="Proteomes" id="UP000017184">
    <property type="component" value="Chromosome"/>
</dbReference>
<keyword evidence="3" id="KW-1185">Reference proteome</keyword>
<dbReference type="eggNOG" id="COG3385">
    <property type="taxonomic scope" value="Bacteria"/>
</dbReference>
<gene>
    <name evidence="2" type="ORF">Cenrod_1657</name>
</gene>
<evidence type="ECO:0000313" key="2">
    <source>
        <dbReference type="EMBL" id="AGX87742.1"/>
    </source>
</evidence>
<dbReference type="AlphaFoldDB" id="U5N8K8"/>